<dbReference type="InterPro" id="IPR001789">
    <property type="entry name" value="Sig_transdc_resp-reg_receiver"/>
</dbReference>
<dbReference type="PRINTS" id="PR00038">
    <property type="entry name" value="HTHLUXR"/>
</dbReference>
<evidence type="ECO:0000259" key="3">
    <source>
        <dbReference type="PROSITE" id="PS50043"/>
    </source>
</evidence>
<dbReference type="PROSITE" id="PS50110">
    <property type="entry name" value="RESPONSE_REGULATORY"/>
    <property type="match status" value="1"/>
</dbReference>
<name>A0A2T3GAK1_9BIFI</name>
<feature type="domain" description="HTH luxR-type" evidence="3">
    <location>
        <begin position="155"/>
        <end position="220"/>
    </location>
</feature>
<dbReference type="InterPro" id="IPR016032">
    <property type="entry name" value="Sig_transdc_resp-reg_C-effctor"/>
</dbReference>
<dbReference type="PROSITE" id="PS50043">
    <property type="entry name" value="HTH_LUXR_2"/>
    <property type="match status" value="1"/>
</dbReference>
<evidence type="ECO:0000313" key="6">
    <source>
        <dbReference type="Proteomes" id="UP000240228"/>
    </source>
</evidence>
<accession>A0A2T3GAK1</accession>
<dbReference type="InterPro" id="IPR011006">
    <property type="entry name" value="CheY-like_superfamily"/>
</dbReference>
<dbReference type="GO" id="GO:0000160">
    <property type="term" value="P:phosphorelay signal transduction system"/>
    <property type="evidence" value="ECO:0007669"/>
    <property type="project" value="InterPro"/>
</dbReference>
<comment type="caution">
    <text evidence="5">The sequence shown here is derived from an EMBL/GenBank/DDBJ whole genome shotgun (WGS) entry which is preliminary data.</text>
</comment>
<protein>
    <recommendedName>
        <fullName evidence="7">Response regulator transcription factor</fullName>
    </recommendedName>
</protein>
<keyword evidence="6" id="KW-1185">Reference proteome</keyword>
<reference evidence="5 6" key="2">
    <citation type="submission" date="2018-03" db="EMBL/GenBank/DDBJ databases">
        <title>The comparative genomics of Bifidobacterium callitrichos reflects dietary carbohydrate utilization within the common marmoset gut.</title>
        <authorList>
            <person name="Rani A."/>
        </authorList>
    </citation>
    <scope>NUCLEOTIDE SEQUENCE [LARGE SCALE GENOMIC DNA]</scope>
    <source>
        <strain evidence="5 6">UMA51805</strain>
    </source>
</reference>
<feature type="modified residue" description="4-aspartylphosphate" evidence="2">
    <location>
        <position position="63"/>
    </location>
</feature>
<gene>
    <name evidence="5" type="ORF">CPA40_05420</name>
</gene>
<dbReference type="RefSeq" id="WP_107044017.1">
    <property type="nucleotide sequence ID" value="NZ_NWTX01000007.1"/>
</dbReference>
<keyword evidence="2" id="KW-0597">Phosphoprotein</keyword>
<dbReference type="EMBL" id="NWTX01000007">
    <property type="protein sequence ID" value="PST46493.1"/>
    <property type="molecule type" value="Genomic_DNA"/>
</dbReference>
<reference evidence="6" key="1">
    <citation type="submission" date="2017-09" db="EMBL/GenBank/DDBJ databases">
        <authorList>
            <person name="Sela D.A."/>
            <person name="Albert K."/>
        </authorList>
    </citation>
    <scope>NUCLEOTIDE SEQUENCE [LARGE SCALE GENOMIC DNA]</scope>
    <source>
        <strain evidence="6">UMA51805</strain>
    </source>
</reference>
<dbReference type="GO" id="GO:0003677">
    <property type="term" value="F:DNA binding"/>
    <property type="evidence" value="ECO:0007669"/>
    <property type="project" value="UniProtKB-KW"/>
</dbReference>
<dbReference type="Gene3D" id="1.10.10.10">
    <property type="entry name" value="Winged helix-like DNA-binding domain superfamily/Winged helix DNA-binding domain"/>
    <property type="match status" value="1"/>
</dbReference>
<evidence type="ECO:0008006" key="7">
    <source>
        <dbReference type="Google" id="ProtNLM"/>
    </source>
</evidence>
<evidence type="ECO:0000256" key="1">
    <source>
        <dbReference type="ARBA" id="ARBA00023125"/>
    </source>
</evidence>
<dbReference type="Pfam" id="PF00072">
    <property type="entry name" value="Response_reg"/>
    <property type="match status" value="1"/>
</dbReference>
<dbReference type="Pfam" id="PF00196">
    <property type="entry name" value="GerE"/>
    <property type="match status" value="1"/>
</dbReference>
<dbReference type="SMART" id="SM00448">
    <property type="entry name" value="REC"/>
    <property type="match status" value="1"/>
</dbReference>
<dbReference type="InterPro" id="IPR000792">
    <property type="entry name" value="Tscrpt_reg_LuxR_C"/>
</dbReference>
<dbReference type="CDD" id="cd06170">
    <property type="entry name" value="LuxR_C_like"/>
    <property type="match status" value="1"/>
</dbReference>
<sequence length="223" mass="24372">MDAHDWRLGLVDNDALTLAALSSLVRSKFADDGISVAWSVRSGDEAVDMCVDRSTRPDAVVVDMGMDDVDGAMTMRRIRRLSTRIMLLAMTSHSLARYRELARSCGAAVLLDKADFSGLACCLRDCAAGKQPRNGFGTVMRGSASTGEQAAPLSGSRTVRSLSAREMEVMDWTIEGLTAKEVAAKMAISESTVKTHIRHVIIKLRVRNKLQAIRLWSEMRRGG</sequence>
<evidence type="ECO:0000313" key="5">
    <source>
        <dbReference type="EMBL" id="PST46493.1"/>
    </source>
</evidence>
<keyword evidence="1" id="KW-0238">DNA-binding</keyword>
<dbReference type="SUPFAM" id="SSF46894">
    <property type="entry name" value="C-terminal effector domain of the bipartite response regulators"/>
    <property type="match status" value="1"/>
</dbReference>
<evidence type="ECO:0000259" key="4">
    <source>
        <dbReference type="PROSITE" id="PS50110"/>
    </source>
</evidence>
<dbReference type="Proteomes" id="UP000240228">
    <property type="component" value="Unassembled WGS sequence"/>
</dbReference>
<dbReference type="Gene3D" id="3.40.50.2300">
    <property type="match status" value="1"/>
</dbReference>
<proteinExistence type="predicted"/>
<dbReference type="AlphaFoldDB" id="A0A2T3GAK1"/>
<dbReference type="PANTHER" id="PTHR43214">
    <property type="entry name" value="TWO-COMPONENT RESPONSE REGULATOR"/>
    <property type="match status" value="1"/>
</dbReference>
<dbReference type="GO" id="GO:0006355">
    <property type="term" value="P:regulation of DNA-templated transcription"/>
    <property type="evidence" value="ECO:0007669"/>
    <property type="project" value="InterPro"/>
</dbReference>
<dbReference type="InterPro" id="IPR036388">
    <property type="entry name" value="WH-like_DNA-bd_sf"/>
</dbReference>
<dbReference type="CDD" id="cd00156">
    <property type="entry name" value="REC"/>
    <property type="match status" value="1"/>
</dbReference>
<dbReference type="InterPro" id="IPR039420">
    <property type="entry name" value="WalR-like"/>
</dbReference>
<dbReference type="SMART" id="SM00421">
    <property type="entry name" value="HTH_LUXR"/>
    <property type="match status" value="1"/>
</dbReference>
<dbReference type="PROSITE" id="PS00622">
    <property type="entry name" value="HTH_LUXR_1"/>
    <property type="match status" value="1"/>
</dbReference>
<evidence type="ECO:0000256" key="2">
    <source>
        <dbReference type="PROSITE-ProRule" id="PRU00169"/>
    </source>
</evidence>
<organism evidence="5 6">
    <name type="scientific">Bifidobacterium callitrichos</name>
    <dbReference type="NCBI Taxonomy" id="762209"/>
    <lineage>
        <taxon>Bacteria</taxon>
        <taxon>Bacillati</taxon>
        <taxon>Actinomycetota</taxon>
        <taxon>Actinomycetes</taxon>
        <taxon>Bifidobacteriales</taxon>
        <taxon>Bifidobacteriaceae</taxon>
        <taxon>Bifidobacterium</taxon>
    </lineage>
</organism>
<feature type="domain" description="Response regulatory" evidence="4">
    <location>
        <begin position="7"/>
        <end position="127"/>
    </location>
</feature>
<dbReference type="SUPFAM" id="SSF52172">
    <property type="entry name" value="CheY-like"/>
    <property type="match status" value="1"/>
</dbReference>